<comment type="caution">
    <text evidence="1">The sequence shown here is derived from an EMBL/GenBank/DDBJ whole genome shotgun (WGS) entry which is preliminary data.</text>
</comment>
<dbReference type="AlphaFoldDB" id="A0A0L6CKS0"/>
<evidence type="ECO:0000313" key="2">
    <source>
        <dbReference type="Proteomes" id="UP000037397"/>
    </source>
</evidence>
<keyword evidence="2" id="KW-1185">Reference proteome</keyword>
<protein>
    <submittedName>
        <fullName evidence="1">Uncharacterized protein</fullName>
    </submittedName>
</protein>
<name>A0A0L6CKS0_9MICO</name>
<dbReference type="EMBL" id="LAIR01000002">
    <property type="protein sequence ID" value="KNX38357.1"/>
    <property type="molecule type" value="Genomic_DNA"/>
</dbReference>
<accession>A0A0L6CKS0</accession>
<reference evidence="2" key="1">
    <citation type="submission" date="2015-03" db="EMBL/GenBank/DDBJ databases">
        <title>Luteipulveratus halotolerans sp. nov., a novel actinobacterium (Dermacoccaceae) from Sarawak, Malaysia.</title>
        <authorList>
            <person name="Juboi H."/>
            <person name="Basik A."/>
            <person name="Shamsul S.S."/>
            <person name="Arnold P."/>
            <person name="Schmitt E.K."/>
            <person name="Sanglier J.-J."/>
            <person name="Yeo T."/>
        </authorList>
    </citation>
    <scope>NUCLEOTIDE SEQUENCE [LARGE SCALE GENOMIC DNA]</scope>
    <source>
        <strain evidence="2">C296001</strain>
    </source>
</reference>
<proteinExistence type="predicted"/>
<sequence>MVQVMKLMTIGVAPVAPDVRSLPHGAELEGVVAEVEAHHGEDLIVLANVAHAARMSVPRMAVALADLDGVAFVPLAVPPTRAVAVAGMAYELLATVPIDVVAAVIPRLDGLCRTTAHLSSVARLTTPNPGVVRHMTSWWPSTTYTVDWDAQRVRSGRHRPEGNLERTVRSLRGHGARWGDGPATIDLADDPNLVRPFWESSHVMELTSLPVRVPQEVLAPPREGPARCANCDRAGASSVCLFCGVLRPSLPTGKVPVS</sequence>
<evidence type="ECO:0000313" key="1">
    <source>
        <dbReference type="EMBL" id="KNX38357.1"/>
    </source>
</evidence>
<organism evidence="1 2">
    <name type="scientific">Luteipulveratus halotolerans</name>
    <dbReference type="NCBI Taxonomy" id="1631356"/>
    <lineage>
        <taxon>Bacteria</taxon>
        <taxon>Bacillati</taxon>
        <taxon>Actinomycetota</taxon>
        <taxon>Actinomycetes</taxon>
        <taxon>Micrococcales</taxon>
        <taxon>Dermacoccaceae</taxon>
        <taxon>Luteipulveratus</taxon>
    </lineage>
</organism>
<gene>
    <name evidence="1" type="ORF">VV01_16320</name>
</gene>
<dbReference type="Proteomes" id="UP000037397">
    <property type="component" value="Unassembled WGS sequence"/>
</dbReference>